<evidence type="ECO:0000313" key="5">
    <source>
        <dbReference type="EMBL" id="KAB1479118.1"/>
    </source>
</evidence>
<evidence type="ECO:0000256" key="3">
    <source>
        <dbReference type="ARBA" id="ARBA00022840"/>
    </source>
</evidence>
<dbReference type="AlphaFoldDB" id="A0A833FFI9"/>
<dbReference type="SMART" id="SM00382">
    <property type="entry name" value="AAA"/>
    <property type="match status" value="1"/>
</dbReference>
<dbReference type="GO" id="GO:0055085">
    <property type="term" value="P:transmembrane transport"/>
    <property type="evidence" value="ECO:0007669"/>
    <property type="project" value="UniProtKB-ARBA"/>
</dbReference>
<reference evidence="5 6" key="1">
    <citation type="submission" date="2019-09" db="EMBL/GenBank/DDBJ databases">
        <title>Draft genome sequence of 3 type strains from the CCUG.</title>
        <authorList>
            <person name="Pineiro-Iglesias B."/>
            <person name="Tunovic T."/>
            <person name="Unosson C."/>
            <person name="Inganas E."/>
            <person name="Ohlen M."/>
            <person name="Cardew S."/>
            <person name="Jensie-Markopoulos S."/>
            <person name="Salva-Serra F."/>
            <person name="Jaen-Luchoro D."/>
            <person name="Karlsson R."/>
            <person name="Svensson-Stadler L."/>
            <person name="Chun J."/>
            <person name="Moore E."/>
        </authorList>
    </citation>
    <scope>NUCLEOTIDE SEQUENCE [LARGE SCALE GENOMIC DNA]</scope>
    <source>
        <strain evidence="5 6">CCUG 65427</strain>
    </source>
</reference>
<dbReference type="PANTHER" id="PTHR43776">
    <property type="entry name" value="TRANSPORT ATP-BINDING PROTEIN"/>
    <property type="match status" value="1"/>
</dbReference>
<dbReference type="InterPro" id="IPR027417">
    <property type="entry name" value="P-loop_NTPase"/>
</dbReference>
<organism evidence="5 6">
    <name type="scientific">Veillonella seminalis</name>
    <dbReference type="NCBI Taxonomy" id="1502943"/>
    <lineage>
        <taxon>Bacteria</taxon>
        <taxon>Bacillati</taxon>
        <taxon>Bacillota</taxon>
        <taxon>Negativicutes</taxon>
        <taxon>Veillonellales</taxon>
        <taxon>Veillonellaceae</taxon>
        <taxon>Veillonella</taxon>
    </lineage>
</organism>
<dbReference type="InterPro" id="IPR017871">
    <property type="entry name" value="ABC_transporter-like_CS"/>
</dbReference>
<dbReference type="Gene3D" id="3.40.50.300">
    <property type="entry name" value="P-loop containing nucleotide triphosphate hydrolases"/>
    <property type="match status" value="1"/>
</dbReference>
<dbReference type="SUPFAM" id="SSF52540">
    <property type="entry name" value="P-loop containing nucleoside triphosphate hydrolases"/>
    <property type="match status" value="1"/>
</dbReference>
<comment type="caution">
    <text evidence="5">The sequence shown here is derived from an EMBL/GenBank/DDBJ whole genome shotgun (WGS) entry which is preliminary data.</text>
</comment>
<feature type="domain" description="ABC transporter" evidence="4">
    <location>
        <begin position="4"/>
        <end position="249"/>
    </location>
</feature>
<protein>
    <submittedName>
        <fullName evidence="5">ABC transporter ATP-binding protein</fullName>
    </submittedName>
</protein>
<dbReference type="CDD" id="cd03257">
    <property type="entry name" value="ABC_NikE_OppD_transporters"/>
    <property type="match status" value="1"/>
</dbReference>
<evidence type="ECO:0000256" key="2">
    <source>
        <dbReference type="ARBA" id="ARBA00022741"/>
    </source>
</evidence>
<sequence>MSVLEIRNISKSFTTGFINKRIFKVLKDISFSVEENEILGLAGTSGAGKSTLIRIIMQLLKPDQGEILLNGKVISQMSANENKKMREDMQLVFQNPTSSLNPRMTIKESIEEPIRIHKNQDINLKHSIEDVLEKVQLRKELLSRYPHQLSGGELQRICLARLLLLNPKILLLDEPTSMLDVSVQAQIISILKDIQKERSLACLFISHDLDLLRVICNRIGIMREGRLIELQPTELLYQHPKEKYTKELLAAFEDF</sequence>
<dbReference type="InterPro" id="IPR003593">
    <property type="entry name" value="AAA+_ATPase"/>
</dbReference>
<name>A0A833FFI9_9FIRM</name>
<dbReference type="InterPro" id="IPR003439">
    <property type="entry name" value="ABC_transporter-like_ATP-bd"/>
</dbReference>
<dbReference type="GO" id="GO:0016887">
    <property type="term" value="F:ATP hydrolysis activity"/>
    <property type="evidence" value="ECO:0007669"/>
    <property type="project" value="InterPro"/>
</dbReference>
<proteinExistence type="predicted"/>
<dbReference type="PROSITE" id="PS00211">
    <property type="entry name" value="ABC_TRANSPORTER_1"/>
    <property type="match status" value="1"/>
</dbReference>
<gene>
    <name evidence="5" type="ORF">F8R14_02885</name>
</gene>
<dbReference type="Proteomes" id="UP000434554">
    <property type="component" value="Unassembled WGS sequence"/>
</dbReference>
<dbReference type="EMBL" id="WBKH01000003">
    <property type="protein sequence ID" value="KAB1479118.1"/>
    <property type="molecule type" value="Genomic_DNA"/>
</dbReference>
<dbReference type="RefSeq" id="WP_021840533.1">
    <property type="nucleotide sequence ID" value="NZ_RQUZ01000011.1"/>
</dbReference>
<evidence type="ECO:0000313" key="6">
    <source>
        <dbReference type="Proteomes" id="UP000434554"/>
    </source>
</evidence>
<accession>A0A833FFI9</accession>
<keyword evidence="2" id="KW-0547">Nucleotide-binding</keyword>
<dbReference type="PROSITE" id="PS50893">
    <property type="entry name" value="ABC_TRANSPORTER_2"/>
    <property type="match status" value="1"/>
</dbReference>
<dbReference type="GeneID" id="83055758"/>
<dbReference type="GO" id="GO:0005524">
    <property type="term" value="F:ATP binding"/>
    <property type="evidence" value="ECO:0007669"/>
    <property type="project" value="UniProtKB-KW"/>
</dbReference>
<dbReference type="InterPro" id="IPR050319">
    <property type="entry name" value="ABC_transp_ATP-bind"/>
</dbReference>
<evidence type="ECO:0000259" key="4">
    <source>
        <dbReference type="PROSITE" id="PS50893"/>
    </source>
</evidence>
<dbReference type="Pfam" id="PF00005">
    <property type="entry name" value="ABC_tran"/>
    <property type="match status" value="1"/>
</dbReference>
<evidence type="ECO:0000256" key="1">
    <source>
        <dbReference type="ARBA" id="ARBA00022448"/>
    </source>
</evidence>
<keyword evidence="3 5" id="KW-0067">ATP-binding</keyword>
<keyword evidence="1" id="KW-0813">Transport</keyword>